<evidence type="ECO:0000256" key="3">
    <source>
        <dbReference type="ARBA" id="ARBA00023163"/>
    </source>
</evidence>
<comment type="caution">
    <text evidence="6">The sequence shown here is derived from an EMBL/GenBank/DDBJ whole genome shotgun (WGS) entry which is preliminary data.</text>
</comment>
<accession>A0ABX0PJ55</accession>
<keyword evidence="1" id="KW-0805">Transcription regulation</keyword>
<organism evidence="6 7">
    <name type="scientific">Telluria antibiotica</name>
    <dbReference type="NCBI Taxonomy" id="2717319"/>
    <lineage>
        <taxon>Bacteria</taxon>
        <taxon>Pseudomonadati</taxon>
        <taxon>Pseudomonadota</taxon>
        <taxon>Betaproteobacteria</taxon>
        <taxon>Burkholderiales</taxon>
        <taxon>Oxalobacteraceae</taxon>
        <taxon>Telluria group</taxon>
        <taxon>Telluria</taxon>
    </lineage>
</organism>
<dbReference type="PANTHER" id="PTHR30055">
    <property type="entry name" value="HTH-TYPE TRANSCRIPTIONAL REGULATOR RUTR"/>
    <property type="match status" value="1"/>
</dbReference>
<dbReference type="PANTHER" id="PTHR30055:SF220">
    <property type="entry name" value="TETR-FAMILY REGULATORY PROTEIN"/>
    <property type="match status" value="1"/>
</dbReference>
<evidence type="ECO:0000313" key="7">
    <source>
        <dbReference type="Proteomes" id="UP000716322"/>
    </source>
</evidence>
<dbReference type="Pfam" id="PF13305">
    <property type="entry name" value="TetR_C_33"/>
    <property type="match status" value="1"/>
</dbReference>
<protein>
    <submittedName>
        <fullName evidence="6">TetR/AcrR family transcriptional regulator</fullName>
    </submittedName>
</protein>
<feature type="domain" description="HTH tetR-type" evidence="5">
    <location>
        <begin position="10"/>
        <end position="70"/>
    </location>
</feature>
<dbReference type="Pfam" id="PF00440">
    <property type="entry name" value="TetR_N"/>
    <property type="match status" value="1"/>
</dbReference>
<dbReference type="SUPFAM" id="SSF48498">
    <property type="entry name" value="Tetracyclin repressor-like, C-terminal domain"/>
    <property type="match status" value="1"/>
</dbReference>
<dbReference type="InterPro" id="IPR001647">
    <property type="entry name" value="HTH_TetR"/>
</dbReference>
<dbReference type="EMBL" id="JAAQOM010000018">
    <property type="protein sequence ID" value="NIA56876.1"/>
    <property type="molecule type" value="Genomic_DNA"/>
</dbReference>
<dbReference type="Gene3D" id="1.10.357.10">
    <property type="entry name" value="Tetracycline Repressor, domain 2"/>
    <property type="match status" value="1"/>
</dbReference>
<dbReference type="InterPro" id="IPR050109">
    <property type="entry name" value="HTH-type_TetR-like_transc_reg"/>
</dbReference>
<gene>
    <name evidence="6" type="ORF">HAV22_24955</name>
</gene>
<dbReference type="InterPro" id="IPR009057">
    <property type="entry name" value="Homeodomain-like_sf"/>
</dbReference>
<keyword evidence="3" id="KW-0804">Transcription</keyword>
<name>A0ABX0PJ55_9BURK</name>
<evidence type="ECO:0000259" key="5">
    <source>
        <dbReference type="PROSITE" id="PS50977"/>
    </source>
</evidence>
<dbReference type="InterPro" id="IPR025996">
    <property type="entry name" value="MT1864/Rv1816-like_C"/>
</dbReference>
<dbReference type="PROSITE" id="PS50977">
    <property type="entry name" value="HTH_TETR_2"/>
    <property type="match status" value="1"/>
</dbReference>
<evidence type="ECO:0000256" key="1">
    <source>
        <dbReference type="ARBA" id="ARBA00023015"/>
    </source>
</evidence>
<evidence type="ECO:0000256" key="2">
    <source>
        <dbReference type="ARBA" id="ARBA00023125"/>
    </source>
</evidence>
<feature type="DNA-binding region" description="H-T-H motif" evidence="4">
    <location>
        <begin position="33"/>
        <end position="52"/>
    </location>
</feature>
<dbReference type="RefSeq" id="WP_166862935.1">
    <property type="nucleotide sequence ID" value="NZ_JAAQOM010000018.1"/>
</dbReference>
<dbReference type="InterPro" id="IPR036271">
    <property type="entry name" value="Tet_transcr_reg_TetR-rel_C_sf"/>
</dbReference>
<dbReference type="Proteomes" id="UP000716322">
    <property type="component" value="Unassembled WGS sequence"/>
</dbReference>
<sequence>MATDRAYHHGDLRAALIARALEVVETQGHEAVSLRAIAEELGVSRGAPYRHFPERDHLLAEVASVGFEWLDAFAQDESMRNADRAARVVGAAQQFLGFVRAHPQLFRLMYESGLFQRADAFPHLAAAQRGVYERIHALFAEALAGVPGLDGDGVKARVIAFWSTLFGYATISQAALLQPYMVGGLSADEIEVQIICTALGPELAAAMHGGRDHA</sequence>
<keyword evidence="7" id="KW-1185">Reference proteome</keyword>
<evidence type="ECO:0000256" key="4">
    <source>
        <dbReference type="PROSITE-ProRule" id="PRU00335"/>
    </source>
</evidence>
<dbReference type="SUPFAM" id="SSF46689">
    <property type="entry name" value="Homeodomain-like"/>
    <property type="match status" value="1"/>
</dbReference>
<proteinExistence type="predicted"/>
<keyword evidence="2 4" id="KW-0238">DNA-binding</keyword>
<dbReference type="PRINTS" id="PR00455">
    <property type="entry name" value="HTHTETR"/>
</dbReference>
<evidence type="ECO:0000313" key="6">
    <source>
        <dbReference type="EMBL" id="NIA56876.1"/>
    </source>
</evidence>
<reference evidence="6 7" key="1">
    <citation type="submission" date="2020-03" db="EMBL/GenBank/DDBJ databases">
        <title>Genome sequence of strain Massilia sp. TW-1.</title>
        <authorList>
            <person name="Chaudhary D.K."/>
        </authorList>
    </citation>
    <scope>NUCLEOTIDE SEQUENCE [LARGE SCALE GENOMIC DNA]</scope>
    <source>
        <strain evidence="6 7">TW-1</strain>
    </source>
</reference>